<feature type="transmembrane region" description="Helical" evidence="1">
    <location>
        <begin position="9"/>
        <end position="34"/>
    </location>
</feature>
<keyword evidence="1" id="KW-1133">Transmembrane helix</keyword>
<evidence type="ECO:0000313" key="2">
    <source>
        <dbReference type="EMBL" id="PJA84303.1"/>
    </source>
</evidence>
<reference evidence="3" key="1">
    <citation type="submission" date="2017-09" db="EMBL/GenBank/DDBJ databases">
        <title>Depth-based differentiation of microbial function through sediment-hosted aquifers and enrichment of novel symbionts in the deep terrestrial subsurface.</title>
        <authorList>
            <person name="Probst A.J."/>
            <person name="Ladd B."/>
            <person name="Jarett J.K."/>
            <person name="Geller-Mcgrath D.E."/>
            <person name="Sieber C.M.K."/>
            <person name="Emerson J.B."/>
            <person name="Anantharaman K."/>
            <person name="Thomas B.C."/>
            <person name="Malmstrom R."/>
            <person name="Stieglmeier M."/>
            <person name="Klingl A."/>
            <person name="Woyke T."/>
            <person name="Ryan C.M."/>
            <person name="Banfield J.F."/>
        </authorList>
    </citation>
    <scope>NUCLEOTIDE SEQUENCE [LARGE SCALE GENOMIC DNA]</scope>
</reference>
<proteinExistence type="predicted"/>
<organism evidence="2 3">
    <name type="scientific">Candidatus Nealsonbacteria bacterium CG_4_9_14_3_um_filter_37_13</name>
    <dbReference type="NCBI Taxonomy" id="1974695"/>
    <lineage>
        <taxon>Bacteria</taxon>
        <taxon>Candidatus Nealsoniibacteriota</taxon>
    </lineage>
</organism>
<accession>A0A2M7Z554</accession>
<name>A0A2M7Z554_9BACT</name>
<protein>
    <submittedName>
        <fullName evidence="2">Uncharacterized protein</fullName>
    </submittedName>
</protein>
<sequence length="74" mass="8528">MKEKIKKILLWIVLVWFIMVFVDSFINAVMIVLYGPSNSSQNPLITISLLAISAVIIIKLQKKLNLPDLFKRKK</sequence>
<evidence type="ECO:0000256" key="1">
    <source>
        <dbReference type="SAM" id="Phobius"/>
    </source>
</evidence>
<comment type="caution">
    <text evidence="2">The sequence shown here is derived from an EMBL/GenBank/DDBJ whole genome shotgun (WGS) entry which is preliminary data.</text>
</comment>
<dbReference type="EMBL" id="PFVR01000049">
    <property type="protein sequence ID" value="PJA84303.1"/>
    <property type="molecule type" value="Genomic_DNA"/>
</dbReference>
<dbReference type="Proteomes" id="UP000231034">
    <property type="component" value="Unassembled WGS sequence"/>
</dbReference>
<gene>
    <name evidence="2" type="ORF">CO145_01430</name>
</gene>
<evidence type="ECO:0000313" key="3">
    <source>
        <dbReference type="Proteomes" id="UP000231034"/>
    </source>
</evidence>
<keyword evidence="1" id="KW-0472">Membrane</keyword>
<feature type="transmembrane region" description="Helical" evidence="1">
    <location>
        <begin position="40"/>
        <end position="58"/>
    </location>
</feature>
<keyword evidence="1" id="KW-0812">Transmembrane</keyword>
<dbReference type="AlphaFoldDB" id="A0A2M7Z554"/>